<feature type="domain" description="Protein kinase" evidence="5">
    <location>
        <begin position="361"/>
        <end position="582"/>
    </location>
</feature>
<dbReference type="InterPro" id="IPR000719">
    <property type="entry name" value="Prot_kinase_dom"/>
</dbReference>
<dbReference type="InterPro" id="IPR017441">
    <property type="entry name" value="Protein_kinase_ATP_BS"/>
</dbReference>
<organism evidence="6 7">
    <name type="scientific">Rehmannia glutinosa</name>
    <name type="common">Chinese foxglove</name>
    <dbReference type="NCBI Taxonomy" id="99300"/>
    <lineage>
        <taxon>Eukaryota</taxon>
        <taxon>Viridiplantae</taxon>
        <taxon>Streptophyta</taxon>
        <taxon>Embryophyta</taxon>
        <taxon>Tracheophyta</taxon>
        <taxon>Spermatophyta</taxon>
        <taxon>Magnoliopsida</taxon>
        <taxon>eudicotyledons</taxon>
        <taxon>Gunneridae</taxon>
        <taxon>Pentapetalae</taxon>
        <taxon>asterids</taxon>
        <taxon>lamiids</taxon>
        <taxon>Lamiales</taxon>
        <taxon>Orobanchaceae</taxon>
        <taxon>Rehmannieae</taxon>
        <taxon>Rehmannia</taxon>
    </lineage>
</organism>
<dbReference type="Proteomes" id="UP001318860">
    <property type="component" value="Unassembled WGS sequence"/>
</dbReference>
<evidence type="ECO:0000256" key="4">
    <source>
        <dbReference type="PROSITE-ProRule" id="PRU10141"/>
    </source>
</evidence>
<keyword evidence="3 4" id="KW-0067">ATP-binding</keyword>
<keyword evidence="1" id="KW-0808">Transferase</keyword>
<evidence type="ECO:0000313" key="6">
    <source>
        <dbReference type="EMBL" id="KAK6115619.1"/>
    </source>
</evidence>
<sequence length="582" mass="64522">MASSNEISSSRSTTPLMRGRIVIAYDATKIRNIHDFKDIITDVRMRQDMIRDADTILVLGVLDKVLHPMGFHIQIGQKSFIGSHVRAIEEEVSRKVDANVGVLQRSAEECEAKGVDIKVKIAVGAPIKEIVVQEIVALNTTWAILDRQLRKELRFYLKHIPCKVAHVRDNLSLAVLRPYYIDKSTDSMKHKLLYSLSKPVSPPAAQDNESDNHSVISVSINSPQTSAIPKSSLMLSNTSHDIFLPDEFGSNCQQEISGDQNEPKNKYDDFPQERTLQNHSEVPVVCTASETKTGQDPVGDSFTFSEGINGKVENESDGSPIIKTLQINSNTPVLCTDDEIKMGLDSLGCSYSIIQTATNNFSSDNLLGEGGYGVVYKGVLKDGQLIAVKVQKEANVQDFAEFRSDVYALSFARHTNVIIRNKFLSGTEDMLLPSELQKGCGFFTKSVEETLSFIGTSGQAIFFSDMTLFRCAGRYLAPEFEENGSCSVKTDVYALGIVLLQLISGRKAVDSKRDNNQQSIRQWALPLIQTLALNELVDPRLGDSYNTYDLYNMARAAYICVQTEPAMRPTMGEIIHAIQVEE</sequence>
<keyword evidence="7" id="KW-1185">Reference proteome</keyword>
<evidence type="ECO:0000256" key="3">
    <source>
        <dbReference type="ARBA" id="ARBA00022840"/>
    </source>
</evidence>
<dbReference type="Gene3D" id="1.10.510.10">
    <property type="entry name" value="Transferase(Phosphotransferase) domain 1"/>
    <property type="match status" value="1"/>
</dbReference>
<dbReference type="PANTHER" id="PTHR47989">
    <property type="entry name" value="OS01G0750732 PROTEIN"/>
    <property type="match status" value="1"/>
</dbReference>
<reference evidence="6 7" key="1">
    <citation type="journal article" date="2021" name="Comput. Struct. Biotechnol. J.">
        <title>De novo genome assembly of the potent medicinal plant Rehmannia glutinosa using nanopore technology.</title>
        <authorList>
            <person name="Ma L."/>
            <person name="Dong C."/>
            <person name="Song C."/>
            <person name="Wang X."/>
            <person name="Zheng X."/>
            <person name="Niu Y."/>
            <person name="Chen S."/>
            <person name="Feng W."/>
        </authorList>
    </citation>
    <scope>NUCLEOTIDE SEQUENCE [LARGE SCALE GENOMIC DNA]</scope>
    <source>
        <strain evidence="6">DH-2019</strain>
    </source>
</reference>
<dbReference type="PROSITE" id="PS00107">
    <property type="entry name" value="PROTEIN_KINASE_ATP"/>
    <property type="match status" value="1"/>
</dbReference>
<comment type="caution">
    <text evidence="6">The sequence shown here is derived from an EMBL/GenBank/DDBJ whole genome shotgun (WGS) entry which is preliminary data.</text>
</comment>
<evidence type="ECO:0000256" key="2">
    <source>
        <dbReference type="ARBA" id="ARBA00022741"/>
    </source>
</evidence>
<evidence type="ECO:0000259" key="5">
    <source>
        <dbReference type="PROSITE" id="PS50011"/>
    </source>
</evidence>
<dbReference type="PROSITE" id="PS50011">
    <property type="entry name" value="PROTEIN_KINASE_DOM"/>
    <property type="match status" value="1"/>
</dbReference>
<evidence type="ECO:0000313" key="7">
    <source>
        <dbReference type="Proteomes" id="UP001318860"/>
    </source>
</evidence>
<dbReference type="Gene3D" id="3.30.200.20">
    <property type="entry name" value="Phosphorylase Kinase, domain 1"/>
    <property type="match status" value="1"/>
</dbReference>
<accession>A0ABR0TZT6</accession>
<dbReference type="EMBL" id="JABTTQ020003506">
    <property type="protein sequence ID" value="KAK6115619.1"/>
    <property type="molecule type" value="Genomic_DNA"/>
</dbReference>
<name>A0ABR0TZT6_REHGL</name>
<dbReference type="InterPro" id="IPR011009">
    <property type="entry name" value="Kinase-like_dom_sf"/>
</dbReference>
<gene>
    <name evidence="6" type="ORF">DH2020_007888</name>
</gene>
<evidence type="ECO:0000256" key="1">
    <source>
        <dbReference type="ARBA" id="ARBA00022527"/>
    </source>
</evidence>
<protein>
    <recommendedName>
        <fullName evidence="5">Protein kinase domain-containing protein</fullName>
    </recommendedName>
</protein>
<proteinExistence type="predicted"/>
<keyword evidence="1" id="KW-0418">Kinase</keyword>
<keyword evidence="1" id="KW-0723">Serine/threonine-protein kinase</keyword>
<dbReference type="PANTHER" id="PTHR47989:SF14">
    <property type="entry name" value="INACTIVE PROTEIN KINASE SELMODRAFT_444075"/>
    <property type="match status" value="1"/>
</dbReference>
<dbReference type="SUPFAM" id="SSF56112">
    <property type="entry name" value="Protein kinase-like (PK-like)"/>
    <property type="match status" value="1"/>
</dbReference>
<keyword evidence="2 4" id="KW-0547">Nucleotide-binding</keyword>
<feature type="binding site" evidence="4">
    <location>
        <position position="389"/>
    </location>
    <ligand>
        <name>ATP</name>
        <dbReference type="ChEBI" id="CHEBI:30616"/>
    </ligand>
</feature>